<evidence type="ECO:0000313" key="2">
    <source>
        <dbReference type="Proteomes" id="UP001144323"/>
    </source>
</evidence>
<protein>
    <submittedName>
        <fullName evidence="1">Uncharacterized protein</fullName>
    </submittedName>
</protein>
<comment type="caution">
    <text evidence="1">The sequence shown here is derived from an EMBL/GenBank/DDBJ whole genome shotgun (WGS) entry which is preliminary data.</text>
</comment>
<dbReference type="AlphaFoldDB" id="A0A9W6LU16"/>
<name>A0A9W6LU16_9HYPH</name>
<accession>A0A9W6LU16</accession>
<keyword evidence="2" id="KW-1185">Reference proteome</keyword>
<evidence type="ECO:0000313" key="1">
    <source>
        <dbReference type="EMBL" id="GLI95330.1"/>
    </source>
</evidence>
<dbReference type="EMBL" id="BSEC01000003">
    <property type="protein sequence ID" value="GLI95330.1"/>
    <property type="molecule type" value="Genomic_DNA"/>
</dbReference>
<sequence length="46" mass="5249">MQSLFIEKVRIRRFDFVIQSYRLEGQRGDFIVHGVALSLEAAPIAA</sequence>
<reference evidence="1" key="1">
    <citation type="journal article" date="2023" name="Int. J. Syst. Evol. Microbiol.">
        <title>Methylocystis iwaonis sp. nov., a type II methane-oxidizing bacterium from surface soil of a rice paddy field in Japan, and emended description of the genus Methylocystis (ex Whittenbury et al. 1970) Bowman et al. 1993.</title>
        <authorList>
            <person name="Kaise H."/>
            <person name="Sawadogo J.B."/>
            <person name="Alam M.S."/>
            <person name="Ueno C."/>
            <person name="Dianou D."/>
            <person name="Shinjo R."/>
            <person name="Asakawa S."/>
        </authorList>
    </citation>
    <scope>NUCLEOTIDE SEQUENCE</scope>
    <source>
        <strain evidence="1">LMG27198</strain>
    </source>
</reference>
<proteinExistence type="predicted"/>
<gene>
    <name evidence="1" type="ORF">LMG27198_43220</name>
</gene>
<dbReference type="Proteomes" id="UP001144323">
    <property type="component" value="Unassembled WGS sequence"/>
</dbReference>
<organism evidence="1 2">
    <name type="scientific">Methylocystis echinoides</name>
    <dbReference type="NCBI Taxonomy" id="29468"/>
    <lineage>
        <taxon>Bacteria</taxon>
        <taxon>Pseudomonadati</taxon>
        <taxon>Pseudomonadota</taxon>
        <taxon>Alphaproteobacteria</taxon>
        <taxon>Hyphomicrobiales</taxon>
        <taxon>Methylocystaceae</taxon>
        <taxon>Methylocystis</taxon>
    </lineage>
</organism>